<dbReference type="RefSeq" id="XP_003323383.2">
    <property type="nucleotide sequence ID" value="XM_003323335.2"/>
</dbReference>
<reference evidence="3" key="2">
    <citation type="journal article" date="2011" name="Proc. Natl. Acad. Sci. U.S.A.">
        <title>Obligate biotrophy features unraveled by the genomic analysis of rust fungi.</title>
        <authorList>
            <person name="Duplessis S."/>
            <person name="Cuomo C.A."/>
            <person name="Lin Y.-C."/>
            <person name="Aerts A."/>
            <person name="Tisserant E."/>
            <person name="Veneault-Fourrey C."/>
            <person name="Joly D.L."/>
            <person name="Hacquard S."/>
            <person name="Amselem J."/>
            <person name="Cantarel B.L."/>
            <person name="Chiu R."/>
            <person name="Coutinho P.M."/>
            <person name="Feau N."/>
            <person name="Field M."/>
            <person name="Frey P."/>
            <person name="Gelhaye E."/>
            <person name="Goldberg J."/>
            <person name="Grabherr M.G."/>
            <person name="Kodira C.D."/>
            <person name="Kohler A."/>
            <person name="Kuees U."/>
            <person name="Lindquist E.A."/>
            <person name="Lucas S.M."/>
            <person name="Mago R."/>
            <person name="Mauceli E."/>
            <person name="Morin E."/>
            <person name="Murat C."/>
            <person name="Pangilinan J.L."/>
            <person name="Park R."/>
            <person name="Pearson M."/>
            <person name="Quesneville H."/>
            <person name="Rouhier N."/>
            <person name="Sakthikumar S."/>
            <person name="Salamov A.A."/>
            <person name="Schmutz J."/>
            <person name="Selles B."/>
            <person name="Shapiro H."/>
            <person name="Tanguay P."/>
            <person name="Tuskan G.A."/>
            <person name="Henrissat B."/>
            <person name="Van de Peer Y."/>
            <person name="Rouze P."/>
            <person name="Ellis J.G."/>
            <person name="Dodds P.N."/>
            <person name="Schein J.E."/>
            <person name="Zhong S."/>
            <person name="Hamelin R.C."/>
            <person name="Grigoriev I.V."/>
            <person name="Szabo L.J."/>
            <person name="Martin F."/>
        </authorList>
    </citation>
    <scope>NUCLEOTIDE SEQUENCE [LARGE SCALE GENOMIC DNA]</scope>
    <source>
        <strain evidence="3">CRL 75-36-700-3 / race SCCL</strain>
    </source>
</reference>
<feature type="compositionally biased region" description="Low complexity" evidence="1">
    <location>
        <begin position="108"/>
        <end position="151"/>
    </location>
</feature>
<name>E3K3A7_PUCGT</name>
<feature type="region of interest" description="Disordered" evidence="1">
    <location>
        <begin position="61"/>
        <end position="178"/>
    </location>
</feature>
<dbReference type="HOGENOM" id="CLU_1090447_0_0_1"/>
<accession>E3K3A7</accession>
<dbReference type="PANTHER" id="PTHR15623:SF11">
    <property type="entry name" value="SPERMATOGENESIS-ASSOCIATED SERINE-RICH PROTEIN 2"/>
    <property type="match status" value="1"/>
</dbReference>
<dbReference type="InParanoid" id="E3K3A7"/>
<evidence type="ECO:0000313" key="2">
    <source>
        <dbReference type="EMBL" id="EFP78964.2"/>
    </source>
</evidence>
<evidence type="ECO:0000313" key="3">
    <source>
        <dbReference type="Proteomes" id="UP000008783"/>
    </source>
</evidence>
<protein>
    <submittedName>
        <fullName evidence="2">Uncharacterized protein</fullName>
    </submittedName>
</protein>
<proteinExistence type="predicted"/>
<reference key="1">
    <citation type="submission" date="2007-01" db="EMBL/GenBank/DDBJ databases">
        <title>The Genome Sequence of Puccinia graminis f. sp. tritici Strain CRL 75-36-700-3.</title>
        <authorList>
            <consortium name="The Broad Institute Genome Sequencing Platform"/>
            <person name="Birren B."/>
            <person name="Lander E."/>
            <person name="Galagan J."/>
            <person name="Nusbaum C."/>
            <person name="Devon K."/>
            <person name="Cuomo C."/>
            <person name="Jaffe D."/>
            <person name="Butler J."/>
            <person name="Alvarez P."/>
            <person name="Gnerre S."/>
            <person name="Grabherr M."/>
            <person name="Mauceli E."/>
            <person name="Brockman W."/>
            <person name="Young S."/>
            <person name="LaButti K."/>
            <person name="Sykes S."/>
            <person name="DeCaprio D."/>
            <person name="Crawford M."/>
            <person name="Koehrsen M."/>
            <person name="Engels R."/>
            <person name="Montgomery P."/>
            <person name="Pearson M."/>
            <person name="Howarth C."/>
            <person name="Larson L."/>
            <person name="White J."/>
            <person name="Zeng Q."/>
            <person name="Kodira C."/>
            <person name="Yandava C."/>
            <person name="Alvarado L."/>
            <person name="O'Leary S."/>
            <person name="Szabo L."/>
            <person name="Dean R."/>
            <person name="Schein J."/>
        </authorList>
    </citation>
    <scope>NUCLEOTIDE SEQUENCE</scope>
    <source>
        <strain>CRL 75-36-700-3</strain>
    </source>
</reference>
<dbReference type="EMBL" id="DS178271">
    <property type="protein sequence ID" value="EFP78964.2"/>
    <property type="molecule type" value="Genomic_DNA"/>
</dbReference>
<dbReference type="InterPro" id="IPR009816">
    <property type="entry name" value="SPATS2-like"/>
</dbReference>
<dbReference type="Proteomes" id="UP000008783">
    <property type="component" value="Unassembled WGS sequence"/>
</dbReference>
<sequence>MCDSLHNKCGVSQSSPEESLFKDCVLFSDGIKKVVNNGTMADAWNFLWGFNTNYAAQKATGEGTGGKGDGKPQIEKSGSSTSSSSPTPPSATQPPNNNSNKGAGGATQNGNTNQMGMDQNGNMQQNMNQNQPQSTDPNMSQQNMNQNQPQSTDPNMSMNQQGMNPAPAADTGPPVDPKAIVDKLLGRQIDVTKIPNKDCHDYRIEFGSGFKGREAKDVAYQPLQPIFGHGAALNMAIITRCMLPITLTSHNSAAQ</sequence>
<evidence type="ECO:0000256" key="1">
    <source>
        <dbReference type="SAM" id="MobiDB-lite"/>
    </source>
</evidence>
<dbReference type="KEGG" id="pgr:PGTG_04920"/>
<dbReference type="VEuPathDB" id="FungiDB:PGTG_04920"/>
<gene>
    <name evidence="2" type="ORF">PGTG_04920</name>
</gene>
<dbReference type="OrthoDB" id="2506706at2759"/>
<feature type="compositionally biased region" description="Polar residues" evidence="1">
    <location>
        <begin position="152"/>
        <end position="163"/>
    </location>
</feature>
<dbReference type="PANTHER" id="PTHR15623">
    <property type="entry name" value="SPERMATOGENESIS-ASSOCIATED SERINE-RICH PROTEIN 2-RELATED"/>
    <property type="match status" value="1"/>
</dbReference>
<keyword evidence="3" id="KW-1185">Reference proteome</keyword>
<dbReference type="AlphaFoldDB" id="E3K3A7"/>
<organism evidence="2 3">
    <name type="scientific">Puccinia graminis f. sp. tritici (strain CRL 75-36-700-3 / race SCCL)</name>
    <name type="common">Black stem rust fungus</name>
    <dbReference type="NCBI Taxonomy" id="418459"/>
    <lineage>
        <taxon>Eukaryota</taxon>
        <taxon>Fungi</taxon>
        <taxon>Dikarya</taxon>
        <taxon>Basidiomycota</taxon>
        <taxon>Pucciniomycotina</taxon>
        <taxon>Pucciniomycetes</taxon>
        <taxon>Pucciniales</taxon>
        <taxon>Pucciniaceae</taxon>
        <taxon>Puccinia</taxon>
    </lineage>
</organism>
<dbReference type="GeneID" id="10537152"/>